<comment type="caution">
    <text evidence="2">The sequence shown here is derived from an EMBL/GenBank/DDBJ whole genome shotgun (WGS) entry which is preliminary data.</text>
</comment>
<accession>A0AAE0PB38</accession>
<dbReference type="PANTHER" id="PTHR37577:SF1">
    <property type="entry name" value="INTEGRAL MEMBRANE PROTEIN"/>
    <property type="match status" value="1"/>
</dbReference>
<organism evidence="2 3">
    <name type="scientific">Sordaria brevicollis</name>
    <dbReference type="NCBI Taxonomy" id="83679"/>
    <lineage>
        <taxon>Eukaryota</taxon>
        <taxon>Fungi</taxon>
        <taxon>Dikarya</taxon>
        <taxon>Ascomycota</taxon>
        <taxon>Pezizomycotina</taxon>
        <taxon>Sordariomycetes</taxon>
        <taxon>Sordariomycetidae</taxon>
        <taxon>Sordariales</taxon>
        <taxon>Sordariaceae</taxon>
        <taxon>Sordaria</taxon>
    </lineage>
</organism>
<name>A0AAE0PB38_SORBR</name>
<protein>
    <submittedName>
        <fullName evidence="2">Uncharacterized protein</fullName>
    </submittedName>
</protein>
<evidence type="ECO:0000256" key="1">
    <source>
        <dbReference type="SAM" id="Phobius"/>
    </source>
</evidence>
<dbReference type="InterPro" id="IPR053018">
    <property type="entry name" value="Elsinochrome_Biosynth-Asso"/>
</dbReference>
<proteinExistence type="predicted"/>
<feature type="transmembrane region" description="Helical" evidence="1">
    <location>
        <begin position="257"/>
        <end position="287"/>
    </location>
</feature>
<dbReference type="Proteomes" id="UP001281003">
    <property type="component" value="Unassembled WGS sequence"/>
</dbReference>
<evidence type="ECO:0000313" key="3">
    <source>
        <dbReference type="Proteomes" id="UP001281003"/>
    </source>
</evidence>
<evidence type="ECO:0000313" key="2">
    <source>
        <dbReference type="EMBL" id="KAK3396557.1"/>
    </source>
</evidence>
<keyword evidence="1" id="KW-0812">Transmembrane</keyword>
<feature type="transmembrane region" description="Helical" evidence="1">
    <location>
        <begin position="148"/>
        <end position="167"/>
    </location>
</feature>
<feature type="transmembrane region" description="Helical" evidence="1">
    <location>
        <begin position="404"/>
        <end position="422"/>
    </location>
</feature>
<reference evidence="2" key="1">
    <citation type="journal article" date="2023" name="Mol. Phylogenet. Evol.">
        <title>Genome-scale phylogeny and comparative genomics of the fungal order Sordariales.</title>
        <authorList>
            <person name="Hensen N."/>
            <person name="Bonometti L."/>
            <person name="Westerberg I."/>
            <person name="Brannstrom I.O."/>
            <person name="Guillou S."/>
            <person name="Cros-Aarteil S."/>
            <person name="Calhoun S."/>
            <person name="Haridas S."/>
            <person name="Kuo A."/>
            <person name="Mondo S."/>
            <person name="Pangilinan J."/>
            <person name="Riley R."/>
            <person name="LaButti K."/>
            <person name="Andreopoulos B."/>
            <person name="Lipzen A."/>
            <person name="Chen C."/>
            <person name="Yan M."/>
            <person name="Daum C."/>
            <person name="Ng V."/>
            <person name="Clum A."/>
            <person name="Steindorff A."/>
            <person name="Ohm R.A."/>
            <person name="Martin F."/>
            <person name="Silar P."/>
            <person name="Natvig D.O."/>
            <person name="Lalanne C."/>
            <person name="Gautier V."/>
            <person name="Ament-Velasquez S.L."/>
            <person name="Kruys A."/>
            <person name="Hutchinson M.I."/>
            <person name="Powell A.J."/>
            <person name="Barry K."/>
            <person name="Miller A.N."/>
            <person name="Grigoriev I.V."/>
            <person name="Debuchy R."/>
            <person name="Gladieux P."/>
            <person name="Hiltunen Thoren M."/>
            <person name="Johannesson H."/>
        </authorList>
    </citation>
    <scope>NUCLEOTIDE SEQUENCE</scope>
    <source>
        <strain evidence="2">FGSC 1904</strain>
    </source>
</reference>
<keyword evidence="1" id="KW-1133">Transmembrane helix</keyword>
<keyword evidence="3" id="KW-1185">Reference proteome</keyword>
<dbReference type="EMBL" id="JAUTDP010000009">
    <property type="protein sequence ID" value="KAK3396557.1"/>
    <property type="molecule type" value="Genomic_DNA"/>
</dbReference>
<keyword evidence="1" id="KW-0472">Membrane</keyword>
<feature type="transmembrane region" description="Helical" evidence="1">
    <location>
        <begin position="206"/>
        <end position="225"/>
    </location>
</feature>
<gene>
    <name evidence="2" type="ORF">B0T20DRAFT_275183</name>
</gene>
<dbReference type="PANTHER" id="PTHR37577">
    <property type="entry name" value="INTEGRAL MEMBRANE PROTEIN"/>
    <property type="match status" value="1"/>
</dbReference>
<reference evidence="2" key="2">
    <citation type="submission" date="2023-07" db="EMBL/GenBank/DDBJ databases">
        <authorList>
            <consortium name="Lawrence Berkeley National Laboratory"/>
            <person name="Haridas S."/>
            <person name="Hensen N."/>
            <person name="Bonometti L."/>
            <person name="Westerberg I."/>
            <person name="Brannstrom I.O."/>
            <person name="Guillou S."/>
            <person name="Cros-Aarteil S."/>
            <person name="Calhoun S."/>
            <person name="Kuo A."/>
            <person name="Mondo S."/>
            <person name="Pangilinan J."/>
            <person name="Riley R."/>
            <person name="LaButti K."/>
            <person name="Andreopoulos B."/>
            <person name="Lipzen A."/>
            <person name="Chen C."/>
            <person name="Yanf M."/>
            <person name="Daum C."/>
            <person name="Ng V."/>
            <person name="Clum A."/>
            <person name="Steindorff A."/>
            <person name="Ohm R."/>
            <person name="Martin F."/>
            <person name="Silar P."/>
            <person name="Natvig D."/>
            <person name="Lalanne C."/>
            <person name="Gautier V."/>
            <person name="Ament-velasquez S.L."/>
            <person name="Kruys A."/>
            <person name="Hutchinson M.I."/>
            <person name="Powell A.J."/>
            <person name="Barry K."/>
            <person name="Miller A.N."/>
            <person name="Grigoriev I.V."/>
            <person name="Debuchy R."/>
            <person name="Gladieux P."/>
            <person name="Thoren M.H."/>
            <person name="Johannesson H."/>
        </authorList>
    </citation>
    <scope>NUCLEOTIDE SEQUENCE</scope>
    <source>
        <strain evidence="2">FGSC 1904</strain>
    </source>
</reference>
<sequence length="507" mass="57163">MNSSDTLMCWDWETGINTYNITSDSWNCAEHYAPCECPRLRADPDIAGIGVTASLLTSAVITALASLVCVLSSSVHPREWIVNRIDARARPWLGDLVGKILDEQKGIRVAKVSHDLAVCLGDQQLVTAIALLIAALKKLQVDGTLSTYHFTFVVNIATLSSAANTYASMTYWNMKYMDEPKHDVVYGVQNPQPLMTWKRLRSGLPFALRVGLMYTLDGLLLYSGWASFREDWGASDGCPALCVMKNSPLGWKGRQDMIFNVIFVISSDIAVLVQIISSFRVWCWWVLHMRPKVIDDRGLPVSLRSKERTEQPALLTRIWRRCRMKVQSFSEEVVENPHQMSRKDRIQSILFGPSIDGCRQQNSTNQHTSDGRPFSTTVGLTRQWIIRPSIAVLSRLWLIRNSSFFSLLELTAWFCVFFSWTIQCRVVGENQMTRDEREAEQAMGFGQIVPVFLLVLFVLQMADSFNEHCKDTQNITGAMAAQQDGAIAPEAKIAAMVVTQDLRENHN</sequence>
<feature type="transmembrane region" description="Helical" evidence="1">
    <location>
        <begin position="46"/>
        <end position="71"/>
    </location>
</feature>
<dbReference type="AlphaFoldDB" id="A0AAE0PB38"/>
<feature type="transmembrane region" description="Helical" evidence="1">
    <location>
        <begin position="442"/>
        <end position="462"/>
    </location>
</feature>